<dbReference type="InterPro" id="IPR010982">
    <property type="entry name" value="Lambda_DNA-bd_dom_sf"/>
</dbReference>
<proteinExistence type="predicted"/>
<dbReference type="EMBL" id="CP029479">
    <property type="protein sequence ID" value="AWM78851.1"/>
    <property type="molecule type" value="Genomic_DNA"/>
</dbReference>
<dbReference type="InterPro" id="IPR039554">
    <property type="entry name" value="HigA2-like_HTH"/>
</dbReference>
<organism evidence="2 3">
    <name type="scientific">Phenylobacterium parvum</name>
    <dbReference type="NCBI Taxonomy" id="2201350"/>
    <lineage>
        <taxon>Bacteria</taxon>
        <taxon>Pseudomonadati</taxon>
        <taxon>Pseudomonadota</taxon>
        <taxon>Alphaproteobacteria</taxon>
        <taxon>Caulobacterales</taxon>
        <taxon>Caulobacteraceae</taxon>
        <taxon>Phenylobacterium</taxon>
    </lineage>
</organism>
<dbReference type="AlphaFoldDB" id="A0A2Z3HZR0"/>
<evidence type="ECO:0000313" key="3">
    <source>
        <dbReference type="Proteomes" id="UP000247763"/>
    </source>
</evidence>
<gene>
    <name evidence="2" type="ORF">HYN04_11650</name>
</gene>
<evidence type="ECO:0000313" key="2">
    <source>
        <dbReference type="EMBL" id="AWM78851.1"/>
    </source>
</evidence>
<protein>
    <submittedName>
        <fullName evidence="2">XRE family transcriptional regulator</fullName>
    </submittedName>
</protein>
<reference evidence="3" key="1">
    <citation type="submission" date="2018-05" db="EMBL/GenBank/DDBJ databases">
        <title>Genome sequencing of Phenylobacterium sp. HYN0004.</title>
        <authorList>
            <person name="Yi H."/>
            <person name="Baek C."/>
        </authorList>
    </citation>
    <scope>NUCLEOTIDE SEQUENCE [LARGE SCALE GENOMIC DNA]</scope>
    <source>
        <strain evidence="3">HYN0004</strain>
    </source>
</reference>
<sequence length="104" mass="11700">MRGSGNVFADFDAPDASLRQLRALLASEVVKTLDKERLTVRDAAARTGIAAADFSRIRQARLDRFTVDRLMRILERLNRDVRVRISVGARNPVPRRSRTPELAA</sequence>
<feature type="domain" description="HigA2-like helix-turn-helix" evidence="1">
    <location>
        <begin position="7"/>
        <end position="86"/>
    </location>
</feature>
<keyword evidence="3" id="KW-1185">Reference proteome</keyword>
<dbReference type="Pfam" id="PF13744">
    <property type="entry name" value="HTH_37"/>
    <property type="match status" value="1"/>
</dbReference>
<accession>A0A2Z3HZR0</accession>
<dbReference type="KEGG" id="phb:HYN04_11650"/>
<dbReference type="OrthoDB" id="9795596at2"/>
<dbReference type="SUPFAM" id="SSF47413">
    <property type="entry name" value="lambda repressor-like DNA-binding domains"/>
    <property type="match status" value="1"/>
</dbReference>
<dbReference type="Gene3D" id="1.10.260.40">
    <property type="entry name" value="lambda repressor-like DNA-binding domains"/>
    <property type="match status" value="1"/>
</dbReference>
<dbReference type="Proteomes" id="UP000247763">
    <property type="component" value="Chromosome"/>
</dbReference>
<name>A0A2Z3HZR0_9CAUL</name>
<dbReference type="GO" id="GO:0003677">
    <property type="term" value="F:DNA binding"/>
    <property type="evidence" value="ECO:0007669"/>
    <property type="project" value="InterPro"/>
</dbReference>
<evidence type="ECO:0000259" key="1">
    <source>
        <dbReference type="Pfam" id="PF13744"/>
    </source>
</evidence>